<evidence type="ECO:0000256" key="2">
    <source>
        <dbReference type="ARBA" id="ARBA00022857"/>
    </source>
</evidence>
<feature type="domain" description="NmrA-like" evidence="3">
    <location>
        <begin position="2"/>
        <end position="303"/>
    </location>
</feature>
<comment type="similarity">
    <text evidence="1">Belongs to the NmrA-type oxidoreductase family.</text>
</comment>
<keyword evidence="5" id="KW-1185">Reference proteome</keyword>
<dbReference type="SUPFAM" id="SSF51735">
    <property type="entry name" value="NAD(P)-binding Rossmann-fold domains"/>
    <property type="match status" value="1"/>
</dbReference>
<dbReference type="InterPro" id="IPR051164">
    <property type="entry name" value="NmrA-like_oxidored"/>
</dbReference>
<proteinExistence type="inferred from homology"/>
<evidence type="ECO:0000256" key="1">
    <source>
        <dbReference type="ARBA" id="ARBA00006328"/>
    </source>
</evidence>
<keyword evidence="2" id="KW-0521">NADP</keyword>
<dbReference type="AlphaFoldDB" id="A0A7H8R1A6"/>
<dbReference type="RefSeq" id="XP_035346013.1">
    <property type="nucleotide sequence ID" value="XM_035490120.1"/>
</dbReference>
<dbReference type="GeneID" id="55994471"/>
<evidence type="ECO:0000313" key="5">
    <source>
        <dbReference type="Proteomes" id="UP000509510"/>
    </source>
</evidence>
<dbReference type="KEGG" id="trg:TRUGW13939_06978"/>
<reference evidence="5" key="1">
    <citation type="submission" date="2020-06" db="EMBL/GenBank/DDBJ databases">
        <title>A chromosome-scale genome assembly of Talaromyces rugulosus W13939.</title>
        <authorList>
            <person name="Wang B."/>
            <person name="Guo L."/>
            <person name="Ye K."/>
            <person name="Wang L."/>
        </authorList>
    </citation>
    <scope>NUCLEOTIDE SEQUENCE [LARGE SCALE GENOMIC DNA]</scope>
    <source>
        <strain evidence="5">W13939</strain>
    </source>
</reference>
<dbReference type="Proteomes" id="UP000509510">
    <property type="component" value="Chromosome IV"/>
</dbReference>
<dbReference type="EMBL" id="CP055901">
    <property type="protein sequence ID" value="QKX59836.1"/>
    <property type="molecule type" value="Genomic_DNA"/>
</dbReference>
<dbReference type="Gene3D" id="3.40.50.720">
    <property type="entry name" value="NAD(P)-binding Rossmann-like Domain"/>
    <property type="match status" value="1"/>
</dbReference>
<name>A0A7H8R1A6_TALRU</name>
<organism evidence="4 5">
    <name type="scientific">Talaromyces rugulosus</name>
    <name type="common">Penicillium rugulosum</name>
    <dbReference type="NCBI Taxonomy" id="121627"/>
    <lineage>
        <taxon>Eukaryota</taxon>
        <taxon>Fungi</taxon>
        <taxon>Dikarya</taxon>
        <taxon>Ascomycota</taxon>
        <taxon>Pezizomycotina</taxon>
        <taxon>Eurotiomycetes</taxon>
        <taxon>Eurotiomycetidae</taxon>
        <taxon>Eurotiales</taxon>
        <taxon>Trichocomaceae</taxon>
        <taxon>Talaromyces</taxon>
        <taxon>Talaromyces sect. Islandici</taxon>
    </lineage>
</organism>
<protein>
    <recommendedName>
        <fullName evidence="3">NmrA-like domain-containing protein</fullName>
    </recommendedName>
</protein>
<dbReference type="Gene3D" id="3.90.25.10">
    <property type="entry name" value="UDP-galactose 4-epimerase, domain 1"/>
    <property type="match status" value="1"/>
</dbReference>
<dbReference type="PANTHER" id="PTHR42748:SF11">
    <property type="entry name" value="NMRA-LIKE DOMAIN-CONTAINING PROTEIN"/>
    <property type="match status" value="1"/>
</dbReference>
<dbReference type="PANTHER" id="PTHR42748">
    <property type="entry name" value="NITROGEN METABOLITE REPRESSION PROTEIN NMRA FAMILY MEMBER"/>
    <property type="match status" value="1"/>
</dbReference>
<dbReference type="CDD" id="cd05251">
    <property type="entry name" value="NmrA_like_SDR_a"/>
    <property type="match status" value="1"/>
</dbReference>
<sequence length="311" mass="33913">MSNTLAVFGATGVQGGSLINYVLNDPELSQKYRIRAITRDVDSEKAKQLKEKTEVVQADISDEASLEAALEGVHTVFAVTVPSFGPDGLEIEYNNGKTIADVAVQKGSKYIIFSTLPAVSEISGGKYPHVTMFDAKAKIEHYIRGLPIKSAFVSLGFFMQNLHTQPFLAPQPAPDGTWVLSRHISPKNQIPYIDAVKDTGTIIGAILAEPDKYEGKTFCAAEKMYSLEEIVALMSKASGKTIVYKQVSLDEFKNSMPFAPDVFADGFSFQEEFGGYWGPGSGDLATWAAENARGRLSTLEEYLEAHPLQLS</sequence>
<evidence type="ECO:0000259" key="3">
    <source>
        <dbReference type="Pfam" id="PF05368"/>
    </source>
</evidence>
<accession>A0A7H8R1A6</accession>
<dbReference type="OrthoDB" id="3358371at2759"/>
<dbReference type="Pfam" id="PF05368">
    <property type="entry name" value="NmrA"/>
    <property type="match status" value="1"/>
</dbReference>
<dbReference type="GO" id="GO:0005634">
    <property type="term" value="C:nucleus"/>
    <property type="evidence" value="ECO:0007669"/>
    <property type="project" value="TreeGrafter"/>
</dbReference>
<dbReference type="InterPro" id="IPR036291">
    <property type="entry name" value="NAD(P)-bd_dom_sf"/>
</dbReference>
<gene>
    <name evidence="4" type="ORF">TRUGW13939_06978</name>
</gene>
<dbReference type="InterPro" id="IPR008030">
    <property type="entry name" value="NmrA-like"/>
</dbReference>
<evidence type="ECO:0000313" key="4">
    <source>
        <dbReference type="EMBL" id="QKX59836.1"/>
    </source>
</evidence>